<reference evidence="1" key="1">
    <citation type="journal article" date="2021" name="PeerJ">
        <title>Extensive microbial diversity within the chicken gut microbiome revealed by metagenomics and culture.</title>
        <authorList>
            <person name="Gilroy R."/>
            <person name="Ravi A."/>
            <person name="Getino M."/>
            <person name="Pursley I."/>
            <person name="Horton D.L."/>
            <person name="Alikhan N.F."/>
            <person name="Baker D."/>
            <person name="Gharbi K."/>
            <person name="Hall N."/>
            <person name="Watson M."/>
            <person name="Adriaenssens E.M."/>
            <person name="Foster-Nyarko E."/>
            <person name="Jarju S."/>
            <person name="Secka A."/>
            <person name="Antonio M."/>
            <person name="Oren A."/>
            <person name="Chaudhuri R.R."/>
            <person name="La Ragione R."/>
            <person name="Hildebrand F."/>
            <person name="Pallen M.J."/>
        </authorList>
    </citation>
    <scope>NUCLEOTIDE SEQUENCE</scope>
    <source>
        <strain evidence="1">CHK191-13928</strain>
    </source>
</reference>
<dbReference type="EMBL" id="DXEM01000012">
    <property type="protein sequence ID" value="HIX67315.1"/>
    <property type="molecule type" value="Genomic_DNA"/>
</dbReference>
<accession>A0A9D2B8L8</accession>
<dbReference type="Proteomes" id="UP000886721">
    <property type="component" value="Unassembled WGS sequence"/>
</dbReference>
<dbReference type="AlphaFoldDB" id="A0A9D2B8L8"/>
<proteinExistence type="predicted"/>
<comment type="caution">
    <text evidence="1">The sequence shown here is derived from an EMBL/GenBank/DDBJ whole genome shotgun (WGS) entry which is preliminary data.</text>
</comment>
<reference evidence="1" key="2">
    <citation type="submission" date="2021-04" db="EMBL/GenBank/DDBJ databases">
        <authorList>
            <person name="Gilroy R."/>
        </authorList>
    </citation>
    <scope>NUCLEOTIDE SEQUENCE</scope>
    <source>
        <strain evidence="1">CHK191-13928</strain>
    </source>
</reference>
<gene>
    <name evidence="1" type="ORF">H9735_04200</name>
</gene>
<name>A0A9D2B8L8_9FIRM</name>
<sequence length="87" mass="9951">MAVFTEDHRFLEVKLDDKDRKEANMCAILDQIENKGIEAGRRSGKNDGIQSVSKLIGILIQQGKTGELEMLRDQSYCKELLNKYHLL</sequence>
<protein>
    <submittedName>
        <fullName evidence="1">Uncharacterized protein</fullName>
    </submittedName>
</protein>
<evidence type="ECO:0000313" key="1">
    <source>
        <dbReference type="EMBL" id="HIX67315.1"/>
    </source>
</evidence>
<organism evidence="1 2">
    <name type="scientific">Candidatus Anaerostipes excrementavium</name>
    <dbReference type="NCBI Taxonomy" id="2838463"/>
    <lineage>
        <taxon>Bacteria</taxon>
        <taxon>Bacillati</taxon>
        <taxon>Bacillota</taxon>
        <taxon>Clostridia</taxon>
        <taxon>Lachnospirales</taxon>
        <taxon>Lachnospiraceae</taxon>
        <taxon>Anaerostipes</taxon>
    </lineage>
</organism>
<evidence type="ECO:0000313" key="2">
    <source>
        <dbReference type="Proteomes" id="UP000886721"/>
    </source>
</evidence>